<evidence type="ECO:0000256" key="4">
    <source>
        <dbReference type="PROSITE-ProRule" id="PRU00409"/>
    </source>
</evidence>
<protein>
    <recommendedName>
        <fullName evidence="5">ATP-grasp domain-containing protein</fullName>
    </recommendedName>
</protein>
<keyword evidence="3 4" id="KW-0067">ATP-binding</keyword>
<sequence>MPQLQKAAVVVDPYSSGRYLLYELQDINIAVICVRSRLDLGKFFMDAYHANKAYFAETVDHQDDLQETIAAITKLPYEVIAVFAGSEPGVALAEQLSEAMKMPTANGTELLSARKDKGEMQEQLRRCGVPAAKQFRSGDLEALIEWARENNDWPLVAKPASSSGSDGVYFLNCVEDIVQAHADKIGTVDPNGNYVGEFILQEFLAGTEYIVDLVSYAGRHIAVAMWVYTKRRGTPWAPNCILCDKDEVIAPKSEIADKLADYAFQVLDAVGLKYGPCHMEVMMTPRGPILVEVNCRLHGLQGPQLIAECTGISKAKWAVDVIANGGKMFNQHYKPGPSSERYLYTIKKHVTQLVLICGVSGYLTSGIANNVYSMKLPSVFKVIPAYKKGSLIVPSCDLNTAAGFALMVHESQEQINADIAAIRKAEEAGLIYKIAPVAPSDMLPSPSASPGLAPVPAPKNVGAATASPIPVGTGLLNPQGSVPAPGSSPFGISEMMSGSAGAGLPISMSPLVMGGMSGSAPGIGSFPGIGSLGSMDRVGSMGSFVMLDHAKHRYSTNSLSADGSVASTPMLHSMERADEVWAALNGFTLTDVNEEDAVESAEE</sequence>
<evidence type="ECO:0000313" key="6">
    <source>
        <dbReference type="EMBL" id="CAD9015512.1"/>
    </source>
</evidence>
<feature type="domain" description="ATP-grasp" evidence="5">
    <location>
        <begin position="121"/>
        <end position="323"/>
    </location>
</feature>
<organism evidence="6">
    <name type="scientific">Eutreptiella gymnastica</name>
    <dbReference type="NCBI Taxonomy" id="73025"/>
    <lineage>
        <taxon>Eukaryota</taxon>
        <taxon>Discoba</taxon>
        <taxon>Euglenozoa</taxon>
        <taxon>Euglenida</taxon>
        <taxon>Spirocuta</taxon>
        <taxon>Euglenophyceae</taxon>
        <taxon>Eutreptiales</taxon>
        <taxon>Eutreptiaceae</taxon>
        <taxon>Eutreptiella</taxon>
    </lineage>
</organism>
<accession>A0A7S1ILG3</accession>
<dbReference type="Pfam" id="PF13535">
    <property type="entry name" value="ATP-grasp_4"/>
    <property type="match status" value="1"/>
</dbReference>
<evidence type="ECO:0000256" key="3">
    <source>
        <dbReference type="ARBA" id="ARBA00022840"/>
    </source>
</evidence>
<dbReference type="AlphaFoldDB" id="A0A7S1ILG3"/>
<reference evidence="6" key="1">
    <citation type="submission" date="2021-01" db="EMBL/GenBank/DDBJ databases">
        <authorList>
            <person name="Corre E."/>
            <person name="Pelletier E."/>
            <person name="Niang G."/>
            <person name="Scheremetjew M."/>
            <person name="Finn R."/>
            <person name="Kale V."/>
            <person name="Holt S."/>
            <person name="Cochrane G."/>
            <person name="Meng A."/>
            <person name="Brown T."/>
            <person name="Cohen L."/>
        </authorList>
    </citation>
    <scope>NUCLEOTIDE SEQUENCE</scope>
    <source>
        <strain evidence="6">NIES-381</strain>
    </source>
</reference>
<dbReference type="GO" id="GO:0046872">
    <property type="term" value="F:metal ion binding"/>
    <property type="evidence" value="ECO:0007669"/>
    <property type="project" value="InterPro"/>
</dbReference>
<evidence type="ECO:0000256" key="2">
    <source>
        <dbReference type="ARBA" id="ARBA00022741"/>
    </source>
</evidence>
<dbReference type="SUPFAM" id="SSF56059">
    <property type="entry name" value="Glutathione synthetase ATP-binding domain-like"/>
    <property type="match status" value="1"/>
</dbReference>
<dbReference type="EMBL" id="HBGA01071218">
    <property type="protein sequence ID" value="CAD9015512.1"/>
    <property type="molecule type" value="Transcribed_RNA"/>
</dbReference>
<keyword evidence="1" id="KW-0436">Ligase</keyword>
<name>A0A7S1ILG3_9EUGL</name>
<gene>
    <name evidence="6" type="ORF">EGYM00392_LOCUS26620</name>
</gene>
<dbReference type="PANTHER" id="PTHR43585">
    <property type="entry name" value="FUMIPYRROLE BIOSYNTHESIS PROTEIN C"/>
    <property type="match status" value="1"/>
</dbReference>
<dbReference type="InterPro" id="IPR052032">
    <property type="entry name" value="ATP-dep_AA_Ligase"/>
</dbReference>
<evidence type="ECO:0000256" key="1">
    <source>
        <dbReference type="ARBA" id="ARBA00022598"/>
    </source>
</evidence>
<proteinExistence type="predicted"/>
<dbReference type="PANTHER" id="PTHR43585:SF2">
    <property type="entry name" value="ATP-GRASP ENZYME FSQD"/>
    <property type="match status" value="1"/>
</dbReference>
<evidence type="ECO:0000259" key="5">
    <source>
        <dbReference type="PROSITE" id="PS50975"/>
    </source>
</evidence>
<dbReference type="InterPro" id="IPR011761">
    <property type="entry name" value="ATP-grasp"/>
</dbReference>
<keyword evidence="2 4" id="KW-0547">Nucleotide-binding</keyword>
<dbReference type="GO" id="GO:0005524">
    <property type="term" value="F:ATP binding"/>
    <property type="evidence" value="ECO:0007669"/>
    <property type="project" value="UniProtKB-UniRule"/>
</dbReference>
<dbReference type="Gene3D" id="3.30.470.20">
    <property type="entry name" value="ATP-grasp fold, B domain"/>
    <property type="match status" value="1"/>
</dbReference>
<dbReference type="GO" id="GO:0016874">
    <property type="term" value="F:ligase activity"/>
    <property type="evidence" value="ECO:0007669"/>
    <property type="project" value="UniProtKB-KW"/>
</dbReference>
<dbReference type="PROSITE" id="PS50975">
    <property type="entry name" value="ATP_GRASP"/>
    <property type="match status" value="1"/>
</dbReference>